<evidence type="ECO:0000313" key="2">
    <source>
        <dbReference type="Proteomes" id="UP001597092"/>
    </source>
</evidence>
<evidence type="ECO:0000313" key="1">
    <source>
        <dbReference type="EMBL" id="MFD1685549.1"/>
    </source>
</evidence>
<proteinExistence type="predicted"/>
<protein>
    <submittedName>
        <fullName evidence="1">Type IV pilin</fullName>
    </submittedName>
</protein>
<keyword evidence="2" id="KW-1185">Reference proteome</keyword>
<comment type="caution">
    <text evidence="1">The sequence shown here is derived from an EMBL/GenBank/DDBJ whole genome shotgun (WGS) entry which is preliminary data.</text>
</comment>
<gene>
    <name evidence="1" type="ORF">ACFSAS_07985</name>
</gene>
<dbReference type="Proteomes" id="UP001597092">
    <property type="component" value="Unassembled WGS sequence"/>
</dbReference>
<reference evidence="1 2" key="1">
    <citation type="journal article" date="2019" name="Int. J. Syst. Evol. Microbiol.">
        <title>The Global Catalogue of Microorganisms (GCM) 10K type strain sequencing project: providing services to taxonomists for standard genome sequencing and annotation.</title>
        <authorList>
            <consortium name="The Broad Institute Genomics Platform"/>
            <consortium name="The Broad Institute Genome Sequencing Center for Infectious Disease"/>
            <person name="Wu L."/>
            <person name="Ma J."/>
        </authorList>
    </citation>
    <scope>NUCLEOTIDE SEQUENCE [LARGE SCALE GENOMIC DNA]</scope>
    <source>
        <strain evidence="1 2">CGMCC 1.10387</strain>
    </source>
</reference>
<name>A0ABD6DTM3_9EURY</name>
<organism evidence="1 2">
    <name type="scientific">Halobellus litoreus</name>
    <dbReference type="NCBI Taxonomy" id="755310"/>
    <lineage>
        <taxon>Archaea</taxon>
        <taxon>Methanobacteriati</taxon>
        <taxon>Methanobacteriota</taxon>
        <taxon>Stenosarchaea group</taxon>
        <taxon>Halobacteria</taxon>
        <taxon>Halobacteriales</taxon>
        <taxon>Haloferacaceae</taxon>
        <taxon>Halobellus</taxon>
    </lineage>
</organism>
<dbReference type="AlphaFoldDB" id="A0ABD6DTM3"/>
<dbReference type="RefSeq" id="WP_256306427.1">
    <property type="nucleotide sequence ID" value="NZ_JANHAW010000001.1"/>
</dbReference>
<accession>A0ABD6DTM3</accession>
<sequence length="166" mass="16931">MTARASASVIGVVVLLLFGVVLGGVVAAGAEVVAAATGQDGLASGETNPESAPETVALSLRLDGDAVALTHEAGPPLRLSETRIVVAIDGEKLRHQPPVPFFAARGFRGGPTGAFNLASDGVWSVGETGSFRLAGTNAPQLKRGRTVSITVYVDADRVSRVRGTVD</sequence>
<dbReference type="EMBL" id="JBHUDP010000002">
    <property type="protein sequence ID" value="MFD1685549.1"/>
    <property type="molecule type" value="Genomic_DNA"/>
</dbReference>